<dbReference type="InterPro" id="IPR002397">
    <property type="entry name" value="Cyt_P450_B"/>
</dbReference>
<dbReference type="KEGG" id="snan:I6N98_06505"/>
<organism evidence="8 9">
    <name type="scientific">Spongiibacter nanhainus</name>
    <dbReference type="NCBI Taxonomy" id="2794344"/>
    <lineage>
        <taxon>Bacteria</taxon>
        <taxon>Pseudomonadati</taxon>
        <taxon>Pseudomonadota</taxon>
        <taxon>Gammaproteobacteria</taxon>
        <taxon>Cellvibrionales</taxon>
        <taxon>Spongiibacteraceae</taxon>
        <taxon>Spongiibacter</taxon>
    </lineage>
</organism>
<dbReference type="PROSITE" id="PS00086">
    <property type="entry name" value="CYTOCHROME_P450"/>
    <property type="match status" value="1"/>
</dbReference>
<accession>A0A7T4R2X3</accession>
<evidence type="ECO:0000256" key="2">
    <source>
        <dbReference type="ARBA" id="ARBA00022617"/>
    </source>
</evidence>
<dbReference type="EMBL" id="CP066167">
    <property type="protein sequence ID" value="QQD19496.1"/>
    <property type="molecule type" value="Genomic_DNA"/>
</dbReference>
<dbReference type="SUPFAM" id="SSF48264">
    <property type="entry name" value="Cytochrome P450"/>
    <property type="match status" value="1"/>
</dbReference>
<evidence type="ECO:0000256" key="7">
    <source>
        <dbReference type="RuleBase" id="RU000461"/>
    </source>
</evidence>
<protein>
    <submittedName>
        <fullName evidence="8">Cytochrome P450</fullName>
    </submittedName>
</protein>
<reference evidence="8 9" key="1">
    <citation type="submission" date="2020-12" db="EMBL/GenBank/DDBJ databases">
        <authorList>
            <person name="Shan Y."/>
        </authorList>
    </citation>
    <scope>NUCLEOTIDE SEQUENCE [LARGE SCALE GENOMIC DNA]</scope>
    <source>
        <strain evidence="9">csc3.9</strain>
    </source>
</reference>
<evidence type="ECO:0000256" key="1">
    <source>
        <dbReference type="ARBA" id="ARBA00010617"/>
    </source>
</evidence>
<keyword evidence="2 7" id="KW-0349">Heme</keyword>
<dbReference type="FunFam" id="1.10.630.10:FF:000018">
    <property type="entry name" value="Cytochrome P450 monooxygenase"/>
    <property type="match status" value="1"/>
</dbReference>
<dbReference type="InterPro" id="IPR001128">
    <property type="entry name" value="Cyt_P450"/>
</dbReference>
<sequence>MSGEAGMSECPVGRQQVDLSASSLADPIIQAQPRDFFWTMRQQDPVHYDEKLGMWLVSRYEDIVELLRDPDTFSDKAGYEAQYASGHFDEFKSILEKEGGGFFPDAIKSDPPYHTRIRGLLDNAFSAHRVKTLEPGITKVIVELIEKIADKAAKGEVVDGVKEFAIPLTIAVICEQMGIDQYNGENISRWSMAVTAQIGRMQDREQMLENAREICELQNFIIEQMKDREANPKEDMISDLVHAELDNGEKLSFEEAVSLVRALIIAGNDTTATAIGNLMYILATMPDIAEQLYDNVEDNRFMNRFVEELLRFAPPVRGLAKMTTRETELGGQKLPEGAHMLVLYASGNDDEARFECPREFNLDRKNVMSHVAFGVGIHRCIGAQLARMEIKVAAKELIKRIKNIRLAEPDAEIHYQRSVAVHAIENLPLLMERR</sequence>
<evidence type="ECO:0000256" key="4">
    <source>
        <dbReference type="ARBA" id="ARBA00023002"/>
    </source>
</evidence>
<proteinExistence type="inferred from homology"/>
<keyword evidence="4 7" id="KW-0560">Oxidoreductase</keyword>
<dbReference type="AlphaFoldDB" id="A0A7T4R2X3"/>
<evidence type="ECO:0000313" key="8">
    <source>
        <dbReference type="EMBL" id="QQD19496.1"/>
    </source>
</evidence>
<keyword evidence="6 7" id="KW-0503">Monooxygenase</keyword>
<evidence type="ECO:0000256" key="6">
    <source>
        <dbReference type="ARBA" id="ARBA00023033"/>
    </source>
</evidence>
<dbReference type="PRINTS" id="PR00385">
    <property type="entry name" value="P450"/>
</dbReference>
<name>A0A7T4R2X3_9GAMM</name>
<dbReference type="Pfam" id="PF00067">
    <property type="entry name" value="p450"/>
    <property type="match status" value="1"/>
</dbReference>
<dbReference type="GO" id="GO:0008395">
    <property type="term" value="F:steroid hydroxylase activity"/>
    <property type="evidence" value="ECO:0007669"/>
    <property type="project" value="TreeGrafter"/>
</dbReference>
<keyword evidence="3 7" id="KW-0479">Metal-binding</keyword>
<comment type="similarity">
    <text evidence="1 7">Belongs to the cytochrome P450 family.</text>
</comment>
<evidence type="ECO:0000313" key="9">
    <source>
        <dbReference type="Proteomes" id="UP000596063"/>
    </source>
</evidence>
<dbReference type="Proteomes" id="UP000596063">
    <property type="component" value="Chromosome"/>
</dbReference>
<dbReference type="Gene3D" id="1.10.630.10">
    <property type="entry name" value="Cytochrome P450"/>
    <property type="match status" value="1"/>
</dbReference>
<evidence type="ECO:0000256" key="3">
    <source>
        <dbReference type="ARBA" id="ARBA00022723"/>
    </source>
</evidence>
<dbReference type="GO" id="GO:0006707">
    <property type="term" value="P:cholesterol catabolic process"/>
    <property type="evidence" value="ECO:0007669"/>
    <property type="project" value="TreeGrafter"/>
</dbReference>
<dbReference type="PANTHER" id="PTHR46696">
    <property type="entry name" value="P450, PUTATIVE (EUROFUNG)-RELATED"/>
    <property type="match status" value="1"/>
</dbReference>
<keyword evidence="5 7" id="KW-0408">Iron</keyword>
<dbReference type="InterPro" id="IPR036396">
    <property type="entry name" value="Cyt_P450_sf"/>
</dbReference>
<dbReference type="InterPro" id="IPR017972">
    <property type="entry name" value="Cyt_P450_CS"/>
</dbReference>
<dbReference type="PRINTS" id="PR00359">
    <property type="entry name" value="BP450"/>
</dbReference>
<dbReference type="RefSeq" id="WP_198570980.1">
    <property type="nucleotide sequence ID" value="NZ_CP066167.1"/>
</dbReference>
<dbReference type="PANTHER" id="PTHR46696:SF4">
    <property type="entry name" value="BIOTIN BIOSYNTHESIS CYTOCHROME P450"/>
    <property type="match status" value="1"/>
</dbReference>
<evidence type="ECO:0000256" key="5">
    <source>
        <dbReference type="ARBA" id="ARBA00023004"/>
    </source>
</evidence>
<keyword evidence="9" id="KW-1185">Reference proteome</keyword>
<dbReference type="GO" id="GO:0020037">
    <property type="term" value="F:heme binding"/>
    <property type="evidence" value="ECO:0007669"/>
    <property type="project" value="InterPro"/>
</dbReference>
<dbReference type="GO" id="GO:0005506">
    <property type="term" value="F:iron ion binding"/>
    <property type="evidence" value="ECO:0007669"/>
    <property type="project" value="InterPro"/>
</dbReference>
<gene>
    <name evidence="8" type="ORF">I6N98_06505</name>
</gene>
<dbReference type="GO" id="GO:0036199">
    <property type="term" value="F:cholest-4-en-3-one 26-monooxygenase activity"/>
    <property type="evidence" value="ECO:0007669"/>
    <property type="project" value="TreeGrafter"/>
</dbReference>